<dbReference type="Gene3D" id="3.20.20.80">
    <property type="entry name" value="Glycosidases"/>
    <property type="match status" value="1"/>
</dbReference>
<dbReference type="SUPFAM" id="SSF51011">
    <property type="entry name" value="Glycosyl hydrolase domain"/>
    <property type="match status" value="1"/>
</dbReference>
<dbReference type="InterPro" id="IPR013780">
    <property type="entry name" value="Glyco_hydro_b"/>
</dbReference>
<sequence length="675" mass="75863">MMRVIPESHAVSLYRGDALLFRHSAEAPAIHVGRGQARFDMYRGNFEIEDYLEAREPLRHLEVLAEGDGHRLAFRRHADDALQLELRLETRGDGATLTTLYAAPGINRTWWRLAAEQGEHVWGCGEQMSYLDLRGRHFPLWTSEPGVGRDKSTYVTWRSDVENRAGGDYYHTNYPQPTFLSSRYYACHVETSSYADFDFRHEDFHELQVWAVPERLELFAAPSYLALVETLGARFGHQPRLPEWVYDGVILGLKRGKAHAEEKLDQALSADMAVSALWCEDWAGIRETSFGARLFWDWKASESRYPDLAGWCRELGERGIRFLGYVNPYLCVDGELYPVARDRGYLATDGQGGPAIVDFGEFDCGVVDFTSPDACAWFKDVILKANMLDIGISGWMADFGEYLPVDVALANGVSAEVEHNRWPTRWARVNAEAVAERDKTADATFFMRAGYTGVQAHCPLLWGGDQSVDFSRHDGIGTVITAALSSGLVGNAFHHSDIGGYTSLFGNVRSAELFKRWVDLAAFTPVMRTHECNRPGDNLQWFDSAELTQHLAHMSRVYRHLAPYLKAQVEEGAERGIPVQRPLFLHFEGDPEAYATQTQYLYGPDLLVAPVVEEGVEARDVYLPAGETWVHLWSGAVEAGGRRLQVAAPDGRPPVFFRQESAWRGLFESVPGRDG</sequence>
<dbReference type="InterPro" id="IPR044112">
    <property type="entry name" value="YihQ_TIM-like"/>
</dbReference>
<comment type="caution">
    <text evidence="5">The sequence shown here is derived from an EMBL/GenBank/DDBJ whole genome shotgun (WGS) entry which is preliminary data.</text>
</comment>
<dbReference type="InterPro" id="IPR048395">
    <property type="entry name" value="Glyco_hydro_31_C"/>
</dbReference>
<dbReference type="InterPro" id="IPR000322">
    <property type="entry name" value="Glyco_hydro_31_TIM"/>
</dbReference>
<evidence type="ECO:0000256" key="2">
    <source>
        <dbReference type="RuleBase" id="RU361185"/>
    </source>
</evidence>
<evidence type="ECO:0000313" key="6">
    <source>
        <dbReference type="Proteomes" id="UP000525987"/>
    </source>
</evidence>
<dbReference type="Gene3D" id="2.60.40.1180">
    <property type="entry name" value="Golgi alpha-mannosidase II"/>
    <property type="match status" value="1"/>
</dbReference>
<feature type="domain" description="Glycoside hydrolase family 31 TIM barrel" evidence="3">
    <location>
        <begin position="262"/>
        <end position="565"/>
    </location>
</feature>
<evidence type="ECO:0000256" key="1">
    <source>
        <dbReference type="ARBA" id="ARBA00007806"/>
    </source>
</evidence>
<dbReference type="SUPFAM" id="SSF51445">
    <property type="entry name" value="(Trans)glycosidases"/>
    <property type="match status" value="1"/>
</dbReference>
<dbReference type="InterPro" id="IPR052990">
    <property type="entry name" value="Sulfoquinovosidase_GH31"/>
</dbReference>
<feature type="domain" description="Glycosyl hydrolase family 31 C-terminal" evidence="4">
    <location>
        <begin position="576"/>
        <end position="661"/>
    </location>
</feature>
<dbReference type="Pfam" id="PF21365">
    <property type="entry name" value="Glyco_hydro_31_3rd"/>
    <property type="match status" value="1"/>
</dbReference>
<comment type="similarity">
    <text evidence="1 2">Belongs to the glycosyl hydrolase 31 family.</text>
</comment>
<accession>A0A7W5G4P6</accession>
<dbReference type="Pfam" id="PF01055">
    <property type="entry name" value="Glyco_hydro_31_2nd"/>
    <property type="match status" value="1"/>
</dbReference>
<dbReference type="NCBIfam" id="NF007746">
    <property type="entry name" value="PRK10426.1"/>
    <property type="match status" value="1"/>
</dbReference>
<keyword evidence="6" id="KW-1185">Reference proteome</keyword>
<dbReference type="CDD" id="cd06594">
    <property type="entry name" value="GH31_glucosidase_YihQ"/>
    <property type="match status" value="1"/>
</dbReference>
<dbReference type="EC" id="3.2.1.20" evidence="5"/>
<dbReference type="PANTHER" id="PTHR46959">
    <property type="entry name" value="SULFOQUINOVOSIDASE"/>
    <property type="match status" value="1"/>
</dbReference>
<dbReference type="EMBL" id="JACHXM010000005">
    <property type="protein sequence ID" value="MBB3140628.1"/>
    <property type="molecule type" value="Genomic_DNA"/>
</dbReference>
<dbReference type="Proteomes" id="UP000525987">
    <property type="component" value="Unassembled WGS sequence"/>
</dbReference>
<dbReference type="PANTHER" id="PTHR46959:SF2">
    <property type="entry name" value="SULFOQUINOVOSIDASE"/>
    <property type="match status" value="1"/>
</dbReference>
<evidence type="ECO:0000259" key="4">
    <source>
        <dbReference type="Pfam" id="PF21365"/>
    </source>
</evidence>
<dbReference type="GO" id="GO:0005975">
    <property type="term" value="P:carbohydrate metabolic process"/>
    <property type="evidence" value="ECO:0007669"/>
    <property type="project" value="InterPro"/>
</dbReference>
<dbReference type="GO" id="GO:0004558">
    <property type="term" value="F:alpha-1,4-glucosidase activity"/>
    <property type="evidence" value="ECO:0007669"/>
    <property type="project" value="UniProtKB-EC"/>
</dbReference>
<dbReference type="AlphaFoldDB" id="A0A7W5G4P6"/>
<dbReference type="Gene3D" id="2.60.40.1760">
    <property type="entry name" value="glycosyl hydrolase (family 31)"/>
    <property type="match status" value="1"/>
</dbReference>
<evidence type="ECO:0000259" key="3">
    <source>
        <dbReference type="Pfam" id="PF01055"/>
    </source>
</evidence>
<protein>
    <submittedName>
        <fullName evidence="5">Alpha-glucosidase</fullName>
        <ecNumber evidence="5">3.2.1.20</ecNumber>
    </submittedName>
</protein>
<dbReference type="GO" id="GO:0030246">
    <property type="term" value="F:carbohydrate binding"/>
    <property type="evidence" value="ECO:0007669"/>
    <property type="project" value="InterPro"/>
</dbReference>
<keyword evidence="2 5" id="KW-0326">Glycosidase</keyword>
<proteinExistence type="inferred from homology"/>
<name>A0A7W5G4P6_9GAMM</name>
<dbReference type="InterPro" id="IPR011013">
    <property type="entry name" value="Gal_mutarotase_sf_dom"/>
</dbReference>
<organism evidence="5 6">
    <name type="scientific">Halomonas organivorans</name>
    <dbReference type="NCBI Taxonomy" id="257772"/>
    <lineage>
        <taxon>Bacteria</taxon>
        <taxon>Pseudomonadati</taxon>
        <taxon>Pseudomonadota</taxon>
        <taxon>Gammaproteobacteria</taxon>
        <taxon>Oceanospirillales</taxon>
        <taxon>Halomonadaceae</taxon>
        <taxon>Halomonas</taxon>
    </lineage>
</organism>
<evidence type="ECO:0000313" key="5">
    <source>
        <dbReference type="EMBL" id="MBB3140628.1"/>
    </source>
</evidence>
<dbReference type="InterPro" id="IPR017853">
    <property type="entry name" value="GH"/>
</dbReference>
<reference evidence="5 6" key="1">
    <citation type="submission" date="2020-08" db="EMBL/GenBank/DDBJ databases">
        <title>Genomic Encyclopedia of Type Strains, Phase III (KMG-III): the genomes of soil and plant-associated and newly described type strains.</title>
        <authorList>
            <person name="Whitman W."/>
        </authorList>
    </citation>
    <scope>NUCLEOTIDE SEQUENCE [LARGE SCALE GENOMIC DNA]</scope>
    <source>
        <strain evidence="5 6">CECT 5995</strain>
    </source>
</reference>
<gene>
    <name evidence="5" type="ORF">FHR96_001493</name>
</gene>
<keyword evidence="2 5" id="KW-0378">Hydrolase</keyword>
<dbReference type="CDD" id="cd14752">
    <property type="entry name" value="GH31_N"/>
    <property type="match status" value="1"/>
</dbReference>
<dbReference type="SUPFAM" id="SSF74650">
    <property type="entry name" value="Galactose mutarotase-like"/>
    <property type="match status" value="1"/>
</dbReference>
<dbReference type="RefSeq" id="WP_221195736.1">
    <property type="nucleotide sequence ID" value="NZ_JACHXM010000005.1"/>
</dbReference>